<dbReference type="EMBL" id="KB207150">
    <property type="protein sequence ID" value="ELP84146.1"/>
    <property type="molecule type" value="Genomic_DNA"/>
</dbReference>
<dbReference type="InterPro" id="IPR000719">
    <property type="entry name" value="Prot_kinase_dom"/>
</dbReference>
<organism evidence="3 4">
    <name type="scientific">Entamoeba invadens IP1</name>
    <dbReference type="NCBI Taxonomy" id="370355"/>
    <lineage>
        <taxon>Eukaryota</taxon>
        <taxon>Amoebozoa</taxon>
        <taxon>Evosea</taxon>
        <taxon>Archamoebae</taxon>
        <taxon>Mastigamoebida</taxon>
        <taxon>Entamoebidae</taxon>
        <taxon>Entamoeba</taxon>
    </lineage>
</organism>
<evidence type="ECO:0000256" key="1">
    <source>
        <dbReference type="PROSITE-ProRule" id="PRU10141"/>
    </source>
</evidence>
<dbReference type="OrthoDB" id="4062651at2759"/>
<dbReference type="InterPro" id="IPR011009">
    <property type="entry name" value="Kinase-like_dom_sf"/>
</dbReference>
<proteinExistence type="predicted"/>
<protein>
    <submittedName>
        <fullName evidence="3">Protein serine/threonine kinase, putative</fullName>
    </submittedName>
</protein>
<evidence type="ECO:0000313" key="4">
    <source>
        <dbReference type="Proteomes" id="UP000014680"/>
    </source>
</evidence>
<sequence>MLPSGEACEFEILLTLKCTTKMDESVVLVANSFTKIDDVIKKLTITTTSKLITRLDPDELVEDNILGEGSFGIVYKGIFRENIVAIKKMKLCGIEDTIEEFEKEVNMLDKFRYKYIVYFYGAVLYQTRRVWSPNLQYGSLQDLIKHKTSEEVDMKLRVK</sequence>
<dbReference type="GO" id="GO:0004672">
    <property type="term" value="F:protein kinase activity"/>
    <property type="evidence" value="ECO:0007669"/>
    <property type="project" value="InterPro"/>
</dbReference>
<keyword evidence="3" id="KW-0418">Kinase</keyword>
<dbReference type="KEGG" id="eiv:EIN_342910"/>
<feature type="domain" description="Protein kinase" evidence="2">
    <location>
        <begin position="60"/>
        <end position="159"/>
    </location>
</feature>
<feature type="binding site" evidence="1">
    <location>
        <position position="88"/>
    </location>
    <ligand>
        <name>ATP</name>
        <dbReference type="ChEBI" id="CHEBI:30616"/>
    </ligand>
</feature>
<dbReference type="VEuPathDB" id="AmoebaDB:EIN_342910"/>
<evidence type="ECO:0000313" key="3">
    <source>
        <dbReference type="EMBL" id="ELP84146.1"/>
    </source>
</evidence>
<dbReference type="PANTHER" id="PTHR45756">
    <property type="entry name" value="PALMITOYLTRANSFERASE"/>
    <property type="match status" value="1"/>
</dbReference>
<keyword evidence="1" id="KW-0547">Nucleotide-binding</keyword>
<name>A0A0A1TV27_ENTIV</name>
<accession>A0A0A1TV27</accession>
<dbReference type="PANTHER" id="PTHR45756:SF1">
    <property type="entry name" value="PROTEIN KINASE DOMAIN CONTAINING PROTEIN"/>
    <property type="match status" value="1"/>
</dbReference>
<dbReference type="Gene3D" id="3.30.200.20">
    <property type="entry name" value="Phosphorylase Kinase, domain 1"/>
    <property type="match status" value="1"/>
</dbReference>
<dbReference type="RefSeq" id="XP_004183492.1">
    <property type="nucleotide sequence ID" value="XM_004183444.1"/>
</dbReference>
<dbReference type="Proteomes" id="UP000014680">
    <property type="component" value="Unassembled WGS sequence"/>
</dbReference>
<dbReference type="AlphaFoldDB" id="A0A0A1TV27"/>
<evidence type="ECO:0000259" key="2">
    <source>
        <dbReference type="PROSITE" id="PS50011"/>
    </source>
</evidence>
<dbReference type="Pfam" id="PF07714">
    <property type="entry name" value="PK_Tyr_Ser-Thr"/>
    <property type="match status" value="1"/>
</dbReference>
<dbReference type="SUPFAM" id="SSF56112">
    <property type="entry name" value="Protein kinase-like (PK-like)"/>
    <property type="match status" value="1"/>
</dbReference>
<dbReference type="GeneID" id="14883118"/>
<gene>
    <name evidence="3" type="ORF">EIN_342910</name>
</gene>
<dbReference type="InterPro" id="IPR053215">
    <property type="entry name" value="TKL_Ser/Thr_kinase"/>
</dbReference>
<dbReference type="PROSITE" id="PS50011">
    <property type="entry name" value="PROTEIN_KINASE_DOM"/>
    <property type="match status" value="1"/>
</dbReference>
<dbReference type="InterPro" id="IPR001245">
    <property type="entry name" value="Ser-Thr/Tyr_kinase_cat_dom"/>
</dbReference>
<reference evidence="3 4" key="1">
    <citation type="submission" date="2012-10" db="EMBL/GenBank/DDBJ databases">
        <authorList>
            <person name="Zafar N."/>
            <person name="Inman J."/>
            <person name="Hall N."/>
            <person name="Lorenzi H."/>
            <person name="Caler E."/>
        </authorList>
    </citation>
    <scope>NUCLEOTIDE SEQUENCE [LARGE SCALE GENOMIC DNA]</scope>
    <source>
        <strain evidence="3 4">IP1</strain>
    </source>
</reference>
<dbReference type="PROSITE" id="PS00107">
    <property type="entry name" value="PROTEIN_KINASE_ATP"/>
    <property type="match status" value="1"/>
</dbReference>
<dbReference type="GO" id="GO:0005524">
    <property type="term" value="F:ATP binding"/>
    <property type="evidence" value="ECO:0007669"/>
    <property type="project" value="UniProtKB-UniRule"/>
</dbReference>
<keyword evidence="3" id="KW-0808">Transferase</keyword>
<keyword evidence="4" id="KW-1185">Reference proteome</keyword>
<keyword evidence="1" id="KW-0067">ATP-binding</keyword>
<dbReference type="InterPro" id="IPR017441">
    <property type="entry name" value="Protein_kinase_ATP_BS"/>
</dbReference>